<feature type="transmembrane region" description="Helical" evidence="1">
    <location>
        <begin position="34"/>
        <end position="57"/>
    </location>
</feature>
<evidence type="ECO:0000313" key="3">
    <source>
        <dbReference type="Proteomes" id="UP000309584"/>
    </source>
</evidence>
<evidence type="ECO:0000256" key="1">
    <source>
        <dbReference type="SAM" id="Phobius"/>
    </source>
</evidence>
<comment type="caution">
    <text evidence="2">The sequence shown here is derived from an EMBL/GenBank/DDBJ whole genome shotgun (WGS) entry which is preliminary data.</text>
</comment>
<gene>
    <name evidence="2" type="ORF">CQA75_03325</name>
</gene>
<keyword evidence="1" id="KW-0472">Membrane</keyword>
<keyword evidence="1" id="KW-1133">Transmembrane helix</keyword>
<organism evidence="2 3">
    <name type="scientific">Campylobacter taeniopygiae</name>
    <dbReference type="NCBI Taxonomy" id="2510188"/>
    <lineage>
        <taxon>Bacteria</taxon>
        <taxon>Pseudomonadati</taxon>
        <taxon>Campylobacterota</taxon>
        <taxon>Epsilonproteobacteria</taxon>
        <taxon>Campylobacterales</taxon>
        <taxon>Campylobacteraceae</taxon>
        <taxon>Campylobacter</taxon>
    </lineage>
</organism>
<feature type="transmembrane region" description="Helical" evidence="1">
    <location>
        <begin position="6"/>
        <end position="27"/>
    </location>
</feature>
<protein>
    <submittedName>
        <fullName evidence="2">Uncharacterized protein</fullName>
    </submittedName>
</protein>
<name>A0ABY2TJE4_9BACT</name>
<sequence>MYFFVAFFNLLKIFAYVVLVAGFLFLHRQGILHIFGYLCGISSLLICIFIFIVYVRYESKKNY</sequence>
<accession>A0ABY2TJE4</accession>
<dbReference type="EMBL" id="NXLY01000005">
    <property type="protein sequence ID" value="TKX34231.1"/>
    <property type="molecule type" value="Genomic_DNA"/>
</dbReference>
<dbReference type="Proteomes" id="UP000309584">
    <property type="component" value="Unassembled WGS sequence"/>
</dbReference>
<reference evidence="2 3" key="1">
    <citation type="submission" date="2018-05" db="EMBL/GenBank/DDBJ databases">
        <title>Novel Campyloabacter and Helicobacter Species and Strains.</title>
        <authorList>
            <person name="Mannion A.J."/>
            <person name="Shen Z."/>
            <person name="Fox J.G."/>
        </authorList>
    </citation>
    <scope>NUCLEOTIDE SEQUENCE [LARGE SCALE GENOMIC DNA]</scope>
    <source>
        <strain evidence="3">MIT10-5678</strain>
    </source>
</reference>
<evidence type="ECO:0000313" key="2">
    <source>
        <dbReference type="EMBL" id="TKX34231.1"/>
    </source>
</evidence>
<keyword evidence="1" id="KW-0812">Transmembrane</keyword>
<proteinExistence type="predicted"/>
<keyword evidence="3" id="KW-1185">Reference proteome</keyword>